<gene>
    <name evidence="1" type="ORF">NBG4_890009</name>
</gene>
<reference evidence="2" key="1">
    <citation type="submission" date="2018-03" db="EMBL/GenBank/DDBJ databases">
        <authorList>
            <person name="Zecchin S."/>
        </authorList>
    </citation>
    <scope>NUCLEOTIDE SEQUENCE [LARGE SCALE GENOMIC DNA]</scope>
</reference>
<proteinExistence type="predicted"/>
<sequence>MSKAVIATGLNDCRRNRQTAIGGVGVDTIPCVRYTIPVGSFQRTDATGRGFLYGWQGAFT</sequence>
<evidence type="ECO:0000313" key="1">
    <source>
        <dbReference type="EMBL" id="SPQ02051.1"/>
    </source>
</evidence>
<dbReference type="AlphaFoldDB" id="A0A2U3QKV5"/>
<keyword evidence="2" id="KW-1185">Reference proteome</keyword>
<evidence type="ECO:0000313" key="2">
    <source>
        <dbReference type="Proteomes" id="UP000245125"/>
    </source>
</evidence>
<name>A0A2U3QKV5_9BACT</name>
<protein>
    <submittedName>
        <fullName evidence="1">Uncharacterized protein</fullName>
    </submittedName>
</protein>
<organism evidence="1 2">
    <name type="scientific">Candidatus Sulfobium mesophilum</name>
    <dbReference type="NCBI Taxonomy" id="2016548"/>
    <lineage>
        <taxon>Bacteria</taxon>
        <taxon>Pseudomonadati</taxon>
        <taxon>Nitrospirota</taxon>
        <taxon>Nitrospiria</taxon>
        <taxon>Nitrospirales</taxon>
        <taxon>Nitrospiraceae</taxon>
        <taxon>Candidatus Sulfobium</taxon>
    </lineage>
</organism>
<dbReference type="EMBL" id="OUUY01000140">
    <property type="protein sequence ID" value="SPQ02051.1"/>
    <property type="molecule type" value="Genomic_DNA"/>
</dbReference>
<accession>A0A2U3QKV5</accession>
<dbReference type="Proteomes" id="UP000245125">
    <property type="component" value="Unassembled WGS sequence"/>
</dbReference>